<keyword evidence="7" id="KW-0067">ATP-binding</keyword>
<evidence type="ECO:0000256" key="9">
    <source>
        <dbReference type="ARBA" id="ARBA00023136"/>
    </source>
</evidence>
<dbReference type="InterPro" id="IPR027417">
    <property type="entry name" value="P-loop_NTPase"/>
</dbReference>
<feature type="transmembrane region" description="Helical" evidence="12">
    <location>
        <begin position="1050"/>
        <end position="1069"/>
    </location>
</feature>
<dbReference type="CDD" id="cd03250">
    <property type="entry name" value="ABCC_MRP_domain1"/>
    <property type="match status" value="1"/>
</dbReference>
<evidence type="ECO:0000256" key="10">
    <source>
        <dbReference type="ARBA" id="ARBA00024220"/>
    </source>
</evidence>
<dbReference type="InterPro" id="IPR011527">
    <property type="entry name" value="ABC1_TM_dom"/>
</dbReference>
<keyword evidence="6" id="KW-0547">Nucleotide-binding</keyword>
<keyword evidence="3" id="KW-0813">Transport</keyword>
<dbReference type="GO" id="GO:0015431">
    <property type="term" value="F:ABC-type glutathione S-conjugate transporter activity"/>
    <property type="evidence" value="ECO:0007669"/>
    <property type="project" value="UniProtKB-EC"/>
</dbReference>
<protein>
    <recommendedName>
        <fullName evidence="10">ABC-type glutathione-S-conjugate transporter</fullName>
        <ecNumber evidence="10">7.6.2.3</ecNumber>
    </recommendedName>
</protein>
<dbReference type="PANTHER" id="PTHR24223">
    <property type="entry name" value="ATP-BINDING CASSETTE SUB-FAMILY C"/>
    <property type="match status" value="1"/>
</dbReference>
<comment type="subcellular location">
    <subcellularLocation>
        <location evidence="1">Vacuole membrane</location>
        <topology evidence="1">Multi-pass membrane protein</topology>
    </subcellularLocation>
</comment>
<dbReference type="InterPro" id="IPR003593">
    <property type="entry name" value="AAA+_ATPase"/>
</dbReference>
<dbReference type="Proteomes" id="UP001186944">
    <property type="component" value="Unassembled WGS sequence"/>
</dbReference>
<keyword evidence="4 12" id="KW-0812">Transmembrane</keyword>
<dbReference type="CDD" id="cd18595">
    <property type="entry name" value="ABC_6TM_MRP1_2_3_6_D1_like"/>
    <property type="match status" value="1"/>
</dbReference>
<feature type="transmembrane region" description="Helical" evidence="12">
    <location>
        <begin position="457"/>
        <end position="480"/>
    </location>
</feature>
<comment type="catalytic activity">
    <reaction evidence="11">
        <text>leukotriene C4(in) + ATP + H2O = leukotriene C4(out) + ADP + phosphate + H(+)</text>
        <dbReference type="Rhea" id="RHEA:38963"/>
        <dbReference type="ChEBI" id="CHEBI:15377"/>
        <dbReference type="ChEBI" id="CHEBI:15378"/>
        <dbReference type="ChEBI" id="CHEBI:30616"/>
        <dbReference type="ChEBI" id="CHEBI:43474"/>
        <dbReference type="ChEBI" id="CHEBI:57973"/>
        <dbReference type="ChEBI" id="CHEBI:456216"/>
    </reaction>
    <physiologicalReaction direction="left-to-right" evidence="11">
        <dbReference type="Rhea" id="RHEA:38964"/>
    </physiologicalReaction>
</comment>
<evidence type="ECO:0000256" key="2">
    <source>
        <dbReference type="ARBA" id="ARBA00009726"/>
    </source>
</evidence>
<comment type="similarity">
    <text evidence="2">Belongs to the ABC transporter superfamily. ABCC family. Conjugate transporter (TC 3.A.1.208) subfamily.</text>
</comment>
<feature type="transmembrane region" description="Helical" evidence="12">
    <location>
        <begin position="51"/>
        <end position="72"/>
    </location>
</feature>
<evidence type="ECO:0000256" key="6">
    <source>
        <dbReference type="ARBA" id="ARBA00022741"/>
    </source>
</evidence>
<evidence type="ECO:0000313" key="16">
    <source>
        <dbReference type="Proteomes" id="UP001186944"/>
    </source>
</evidence>
<feature type="domain" description="ABC transmembrane type-1" evidence="14">
    <location>
        <begin position="935"/>
        <end position="1216"/>
    </location>
</feature>
<dbReference type="Pfam" id="PF00005">
    <property type="entry name" value="ABC_tran"/>
    <property type="match status" value="2"/>
</dbReference>
<evidence type="ECO:0000256" key="5">
    <source>
        <dbReference type="ARBA" id="ARBA00022737"/>
    </source>
</evidence>
<dbReference type="CDD" id="cd03244">
    <property type="entry name" value="ABCC_MRP_domain2"/>
    <property type="match status" value="1"/>
</dbReference>
<dbReference type="PROSITE" id="PS00211">
    <property type="entry name" value="ABC_TRANSPORTER_1"/>
    <property type="match status" value="2"/>
</dbReference>
<dbReference type="SMART" id="SM00382">
    <property type="entry name" value="AAA"/>
    <property type="match status" value="2"/>
</dbReference>
<feature type="transmembrane region" description="Helical" evidence="12">
    <location>
        <begin position="922"/>
        <end position="944"/>
    </location>
</feature>
<evidence type="ECO:0000256" key="8">
    <source>
        <dbReference type="ARBA" id="ARBA00022989"/>
    </source>
</evidence>
<dbReference type="FunFam" id="3.40.50.300:FF:000293">
    <property type="entry name" value="ATP binding cassette subfamily C member 1"/>
    <property type="match status" value="1"/>
</dbReference>
<feature type="transmembrane region" description="Helical" evidence="12">
    <location>
        <begin position="155"/>
        <end position="174"/>
    </location>
</feature>
<dbReference type="GO" id="GO:0005524">
    <property type="term" value="F:ATP binding"/>
    <property type="evidence" value="ECO:0007669"/>
    <property type="project" value="UniProtKB-KW"/>
</dbReference>
<feature type="domain" description="ABC transporter" evidence="13">
    <location>
        <begin position="549"/>
        <end position="774"/>
    </location>
</feature>
<dbReference type="EC" id="7.6.2.3" evidence="10"/>
<name>A0AA88XYH8_PINIB</name>
<evidence type="ECO:0000256" key="7">
    <source>
        <dbReference type="ARBA" id="ARBA00022840"/>
    </source>
</evidence>
<accession>A0AA88XYH8</accession>
<comment type="caution">
    <text evidence="15">The sequence shown here is derived from an EMBL/GenBank/DDBJ whole genome shotgun (WGS) entry which is preliminary data.</text>
</comment>
<evidence type="ECO:0000313" key="15">
    <source>
        <dbReference type="EMBL" id="KAK3094333.1"/>
    </source>
</evidence>
<dbReference type="InterPro" id="IPR017871">
    <property type="entry name" value="ABC_transporter-like_CS"/>
</dbReference>
<dbReference type="Gene3D" id="3.40.50.300">
    <property type="entry name" value="P-loop containing nucleotide triphosphate hydrolases"/>
    <property type="match status" value="2"/>
</dbReference>
<dbReference type="PANTHER" id="PTHR24223:SF443">
    <property type="entry name" value="MULTIDRUG-RESISTANCE LIKE PROTEIN 1, ISOFORM I"/>
    <property type="match status" value="1"/>
</dbReference>
<sequence length="1493" mass="168094">MQNDDVLSGDAPAFTPCFQDTVLVYIPFGWLLVSMPFYLRFLLKKPPGPDLPVSALSLSKSILCVVLAILVVVEMWMHDEYMYLCQFDDVPISYHVGAAVRIVSFVFLVFAIQFIRKKHEYNSGVLYMFWSLLLMSSIIPLQWKISFQPSCPSSILYYVYFAAIIVQIVLHSFIDKDREQEYTNVDEKSDCPESKASVMNKLTFWWLNGVVTTAYKRTIGIKDLWKQTPDLQSDTCIPAIEKEWYREVERCKSFIIDYIESKGPNDSTDWRGYTLAVLFFLFGIIMSVFFSQSGFIMMRLGLKVKSALIGLIYRKALTISNASKKNYSVGDIVNLMSVDCQRIQNGFQLQHEIVSFVDVMILGLYLVWMEMGTATLGSVAIIIIFGGLNLMLGRFQQIYQTVILKMKSSRIRLLKEVLNGIKVLKMYTWEPVFTSKLLSIRANEMTYMRKYANASSFAMLLSVHSPFFMTFSILLLYVFMSEDGYLSASKVFTALSTINIVRFELGVMPYVITGVTQLIVSLGRIQDFLCKEDIDEENVSHCQQSDYAVSIENGTFSWDRTDPNITLKDIEVKVPEGKLVAVVGQVGSGKSSLISAILGELEKLSGKVNVKGTVGYVPQEAWIQNLTVKENILFGEKFSRKKYQKVITACALLPDLAILSAGDETEIGEKGINVSGGQKQRISLARAVYHNCDVYLLDDPLSAVDSHVGKDLFKNVIGNNGLLKNKTRILVTHGIHWLPMVDMIIVMDNGRIRETGTYEELLQRKDVFAHFLQSCLLQSNPDDDHEDKDISKMKDKMLVQVESALSDYEGMSTEESLSRKITIRQASKAAMLNDKHQHITTAVFQENTSGRSIQRQVSENLSALTESLPHGNVTALNAALTEGGPLYDDEATDKKAAGSLTTEETTQVGSVKLSVFVSYVKAMGYIGTFVSLTSLMLFHGLTAYGNYVLTFWTEDELLNNQSLSNTSEYMDRNIYYLSVYGILGFFQGCFVLTFALVGMHCLVNASGKFHSRMLHSIMRSPMSFFDTTPLGRMMNRFSSDIDILDDRLPFTYRLFFYYFFSMLAILIVIGITTPIFLVAIIPVGIVYVVVMRFYLPTARQLKRIESVTRSPIYNHFSETISGASVIRTFRARDRFKAVSNSRVDQNSSFFYAAVTGSWWIGLRLEFFGNILCFLAALFAILQTGINGADVGLSLTYSMQIIYTLNFVIQSVSEMEMNVVSAERVEEYSDLPSEAEWIIPSHRPRSTWPETGNIHFKEYTTRYRPELDLVLKGINCSIRNGEKIGIVGRTGAGKSSMTLSLFRLIEAAGGEINIDSLCIADIGLHDLRSKITILPQDPILFSGSLKENLDPLNKYSDPEMWVAIERAHLKPYIMTQPAQLNMECGEGGSNFSVGQRQLVCLARTLLHKTKVLILDEATAAVDIETDELIQETIRTEFSECTVLTIAHRLNTVMDYDRIMVLDKGLIVEFDSPKVLLGKANGVFFKMAKDANLVE</sequence>
<gene>
    <name evidence="15" type="ORF">FSP39_000405</name>
</gene>
<dbReference type="InterPro" id="IPR003439">
    <property type="entry name" value="ABC_transporter-like_ATP-bd"/>
</dbReference>
<feature type="transmembrane region" description="Helical" evidence="12">
    <location>
        <begin position="974"/>
        <end position="1003"/>
    </location>
</feature>
<keyword evidence="16" id="KW-1185">Reference proteome</keyword>
<dbReference type="SUPFAM" id="SSF90123">
    <property type="entry name" value="ABC transporter transmembrane region"/>
    <property type="match status" value="2"/>
</dbReference>
<organism evidence="15 16">
    <name type="scientific">Pinctada imbricata</name>
    <name type="common">Atlantic pearl-oyster</name>
    <name type="synonym">Pinctada martensii</name>
    <dbReference type="NCBI Taxonomy" id="66713"/>
    <lineage>
        <taxon>Eukaryota</taxon>
        <taxon>Metazoa</taxon>
        <taxon>Spiralia</taxon>
        <taxon>Lophotrochozoa</taxon>
        <taxon>Mollusca</taxon>
        <taxon>Bivalvia</taxon>
        <taxon>Autobranchia</taxon>
        <taxon>Pteriomorphia</taxon>
        <taxon>Pterioida</taxon>
        <taxon>Pterioidea</taxon>
        <taxon>Pteriidae</taxon>
        <taxon>Pinctada</taxon>
    </lineage>
</organism>
<evidence type="ECO:0000259" key="13">
    <source>
        <dbReference type="PROSITE" id="PS50893"/>
    </source>
</evidence>
<dbReference type="PROSITE" id="PS50929">
    <property type="entry name" value="ABC_TM1F"/>
    <property type="match status" value="2"/>
</dbReference>
<feature type="transmembrane region" description="Helical" evidence="12">
    <location>
        <begin position="272"/>
        <end position="290"/>
    </location>
</feature>
<reference evidence="15" key="1">
    <citation type="submission" date="2019-08" db="EMBL/GenBank/DDBJ databases">
        <title>The improved chromosome-level genome for the pearl oyster Pinctada fucata martensii using PacBio sequencing and Hi-C.</title>
        <authorList>
            <person name="Zheng Z."/>
        </authorList>
    </citation>
    <scope>NUCLEOTIDE SEQUENCE</scope>
    <source>
        <strain evidence="15">ZZ-2019</strain>
        <tissue evidence="15">Adductor muscle</tissue>
    </source>
</reference>
<evidence type="ECO:0000256" key="11">
    <source>
        <dbReference type="ARBA" id="ARBA00047523"/>
    </source>
</evidence>
<feature type="domain" description="ABC transporter" evidence="13">
    <location>
        <begin position="1253"/>
        <end position="1487"/>
    </location>
</feature>
<feature type="transmembrane region" description="Helical" evidence="12">
    <location>
        <begin position="22"/>
        <end position="39"/>
    </location>
</feature>
<feature type="transmembrane region" description="Helical" evidence="12">
    <location>
        <begin position="374"/>
        <end position="392"/>
    </location>
</feature>
<dbReference type="GO" id="GO:0016887">
    <property type="term" value="F:ATP hydrolysis activity"/>
    <property type="evidence" value="ECO:0007669"/>
    <property type="project" value="InterPro"/>
</dbReference>
<feature type="domain" description="ABC transmembrane type-1" evidence="14">
    <location>
        <begin position="253"/>
        <end position="517"/>
    </location>
</feature>
<dbReference type="CDD" id="cd18603">
    <property type="entry name" value="ABC_6TM_MRP1_2_3_6_D2_like"/>
    <property type="match status" value="1"/>
</dbReference>
<evidence type="ECO:0000256" key="1">
    <source>
        <dbReference type="ARBA" id="ARBA00004128"/>
    </source>
</evidence>
<dbReference type="EMBL" id="VSWD01000008">
    <property type="protein sequence ID" value="KAK3094333.1"/>
    <property type="molecule type" value="Genomic_DNA"/>
</dbReference>
<dbReference type="FunFam" id="3.40.50.300:FF:000074">
    <property type="entry name" value="Multidrug resistance-associated protein 5 isoform 1"/>
    <property type="match status" value="1"/>
</dbReference>
<evidence type="ECO:0000259" key="14">
    <source>
        <dbReference type="PROSITE" id="PS50929"/>
    </source>
</evidence>
<dbReference type="InterPro" id="IPR050173">
    <property type="entry name" value="ABC_transporter_C-like"/>
</dbReference>
<evidence type="ECO:0000256" key="12">
    <source>
        <dbReference type="SAM" id="Phobius"/>
    </source>
</evidence>
<feature type="transmembrane region" description="Helical" evidence="12">
    <location>
        <begin position="1075"/>
        <end position="1095"/>
    </location>
</feature>
<dbReference type="GO" id="GO:0005774">
    <property type="term" value="C:vacuolar membrane"/>
    <property type="evidence" value="ECO:0007669"/>
    <property type="project" value="UniProtKB-SubCell"/>
</dbReference>
<dbReference type="Gene3D" id="1.20.1560.10">
    <property type="entry name" value="ABC transporter type 1, transmembrane domain"/>
    <property type="match status" value="2"/>
</dbReference>
<feature type="transmembrane region" description="Helical" evidence="12">
    <location>
        <begin position="1166"/>
        <end position="1185"/>
    </location>
</feature>
<keyword evidence="9 12" id="KW-0472">Membrane</keyword>
<dbReference type="Pfam" id="PF00664">
    <property type="entry name" value="ABC_membrane"/>
    <property type="match status" value="2"/>
</dbReference>
<dbReference type="SUPFAM" id="SSF52540">
    <property type="entry name" value="P-loop containing nucleoside triphosphate hydrolases"/>
    <property type="match status" value="2"/>
</dbReference>
<feature type="transmembrane region" description="Helical" evidence="12">
    <location>
        <begin position="92"/>
        <end position="112"/>
    </location>
</feature>
<dbReference type="InterPro" id="IPR056227">
    <property type="entry name" value="TMD0_ABC"/>
</dbReference>
<dbReference type="FunFam" id="1.20.1560.10:FF:000001">
    <property type="entry name" value="ATP-binding cassette subfamily C member 1"/>
    <property type="match status" value="1"/>
</dbReference>
<proteinExistence type="inferred from homology"/>
<evidence type="ECO:0000256" key="4">
    <source>
        <dbReference type="ARBA" id="ARBA00022692"/>
    </source>
</evidence>
<keyword evidence="5" id="KW-0677">Repeat</keyword>
<dbReference type="InterPro" id="IPR036640">
    <property type="entry name" value="ABC1_TM_sf"/>
</dbReference>
<dbReference type="PROSITE" id="PS50893">
    <property type="entry name" value="ABC_TRANSPORTER_2"/>
    <property type="match status" value="2"/>
</dbReference>
<evidence type="ECO:0000256" key="3">
    <source>
        <dbReference type="ARBA" id="ARBA00022448"/>
    </source>
</evidence>
<feature type="transmembrane region" description="Helical" evidence="12">
    <location>
        <begin position="500"/>
        <end position="522"/>
    </location>
</feature>
<feature type="transmembrane region" description="Helical" evidence="12">
    <location>
        <begin position="124"/>
        <end position="143"/>
    </location>
</feature>
<keyword evidence="8 12" id="KW-1133">Transmembrane helix</keyword>
<dbReference type="Pfam" id="PF24357">
    <property type="entry name" value="TMD0_ABC"/>
    <property type="match status" value="1"/>
</dbReference>